<sequence>MHRIKKVPLQLIIIAIVLLATVISLGTTGILLQQVIESNERQIINLRLKNIAQMAAKDSTVVNSLSSGASQADRSAVQSYAQRLTKSENIDFVVVLNSDLVRLSHPNVKQIGKKFSSPRDAAPTLRGQSHFSKKMGILGLGYRYFVPVYSDTHNIIGVVSVGLTEDTISQSIKTARRPILMGLIIGLLIGIIGSILLAKRLKKVLLNMEPHVIAKKLVEKNTIENSMMEGLLVIDDDHTIIATNSMANQLLPDIGHVGDKLAVAIYQTFFTVISRDNNTHRVVFNAREYLCSAAKLTYPEVGALVLFRDITDLKEIVEELDGTKQYAQALRAQTHEFMNKLQAISGLIELNKYDQVMALIPQLTNDYHQNVGYVTSHIKMPVIAGFLIGKINYAKEHEVSLILRETSSMPELSISGKEITNVIKIVGNLIDNAVDAVAFQNTQTIDLLIQYDEDGRALIIEIIDSGIGMPIEQYDLILSAGFSTKGAHRGYGLATINDIIMAHQGFIDINSEPNKGTRIYIEYPLEIRGA</sequence>
<keyword evidence="4" id="KW-1003">Cell membrane</keyword>
<reference evidence="16 17" key="1">
    <citation type="submission" date="2019-03" db="EMBL/GenBank/DDBJ databases">
        <title>Complete Genome Sequence of Leuconostoc kimchii strain NKJ218 Isolated from Homemade Kimchi.</title>
        <authorList>
            <person name="Jung J.Y."/>
            <person name="Jin H.M."/>
            <person name="Jung J.-W."/>
            <person name="Lee S.-Y."/>
            <person name="Ryu B.-G."/>
            <person name="Han S.-S."/>
            <person name="Kang H.K."/>
            <person name="Choi H.W."/>
            <person name="Chung E.J."/>
            <person name="Choi K.-M."/>
        </authorList>
    </citation>
    <scope>NUCLEOTIDE SEQUENCE [LARGE SCALE GENOMIC DNA]</scope>
    <source>
        <strain evidence="16 17">NKJ218</strain>
    </source>
</reference>
<evidence type="ECO:0000256" key="1">
    <source>
        <dbReference type="ARBA" id="ARBA00000085"/>
    </source>
</evidence>
<evidence type="ECO:0000313" key="17">
    <source>
        <dbReference type="Proteomes" id="UP000295756"/>
    </source>
</evidence>
<keyword evidence="7 14" id="KW-0812">Transmembrane</keyword>
<dbReference type="PANTHER" id="PTHR43547">
    <property type="entry name" value="TWO-COMPONENT HISTIDINE KINASE"/>
    <property type="match status" value="1"/>
</dbReference>
<dbReference type="Gene3D" id="3.30.565.10">
    <property type="entry name" value="Histidine kinase-like ATPase, C-terminal domain"/>
    <property type="match status" value="1"/>
</dbReference>
<dbReference type="Gene3D" id="1.10.287.130">
    <property type="match status" value="1"/>
</dbReference>
<dbReference type="RefSeq" id="WP_013975311.1">
    <property type="nucleotide sequence ID" value="NZ_CP037939.1"/>
</dbReference>
<organism evidence="16 17">
    <name type="scientific">Leuconostoc kimchii</name>
    <dbReference type="NCBI Taxonomy" id="136609"/>
    <lineage>
        <taxon>Bacteria</taxon>
        <taxon>Bacillati</taxon>
        <taxon>Bacillota</taxon>
        <taxon>Bacilli</taxon>
        <taxon>Lactobacillales</taxon>
        <taxon>Lactobacillaceae</taxon>
        <taxon>Leuconostoc</taxon>
    </lineage>
</organism>
<evidence type="ECO:0000256" key="10">
    <source>
        <dbReference type="ARBA" id="ARBA00022840"/>
    </source>
</evidence>
<evidence type="ECO:0000256" key="9">
    <source>
        <dbReference type="ARBA" id="ARBA00022777"/>
    </source>
</evidence>
<dbReference type="InterPro" id="IPR036890">
    <property type="entry name" value="HATPase_C_sf"/>
</dbReference>
<evidence type="ECO:0000256" key="8">
    <source>
        <dbReference type="ARBA" id="ARBA00022741"/>
    </source>
</evidence>
<evidence type="ECO:0000256" key="11">
    <source>
        <dbReference type="ARBA" id="ARBA00022989"/>
    </source>
</evidence>
<feature type="transmembrane region" description="Helical" evidence="14">
    <location>
        <begin position="12"/>
        <end position="32"/>
    </location>
</feature>
<evidence type="ECO:0000256" key="2">
    <source>
        <dbReference type="ARBA" id="ARBA00004651"/>
    </source>
</evidence>
<comment type="catalytic activity">
    <reaction evidence="1">
        <text>ATP + protein L-histidine = ADP + protein N-phospho-L-histidine.</text>
        <dbReference type="EC" id="2.7.13.3"/>
    </reaction>
</comment>
<comment type="subcellular location">
    <subcellularLocation>
        <location evidence="2">Cell membrane</location>
        <topology evidence="2">Multi-pass membrane protein</topology>
    </subcellularLocation>
</comment>
<dbReference type="EMBL" id="CP037939">
    <property type="protein sequence ID" value="QBR46944.1"/>
    <property type="molecule type" value="Genomic_DNA"/>
</dbReference>
<keyword evidence="13 14" id="KW-0472">Membrane</keyword>
<protein>
    <recommendedName>
        <fullName evidence="3">histidine kinase</fullName>
        <ecNumber evidence="3">2.7.13.3</ecNumber>
    </recommendedName>
</protein>
<evidence type="ECO:0000256" key="3">
    <source>
        <dbReference type="ARBA" id="ARBA00012438"/>
    </source>
</evidence>
<name>A0ABX5SHX9_9LACO</name>
<dbReference type="Pfam" id="PF17203">
    <property type="entry name" value="sCache_3_2"/>
    <property type="match status" value="1"/>
</dbReference>
<keyword evidence="5" id="KW-0597">Phosphoprotein</keyword>
<evidence type="ECO:0000256" key="14">
    <source>
        <dbReference type="SAM" id="Phobius"/>
    </source>
</evidence>
<evidence type="ECO:0000256" key="4">
    <source>
        <dbReference type="ARBA" id="ARBA00022475"/>
    </source>
</evidence>
<keyword evidence="6" id="KW-0808">Transferase</keyword>
<dbReference type="InterPro" id="IPR005467">
    <property type="entry name" value="His_kinase_dom"/>
</dbReference>
<evidence type="ECO:0000256" key="5">
    <source>
        <dbReference type="ARBA" id="ARBA00022553"/>
    </source>
</evidence>
<dbReference type="GO" id="GO:0016301">
    <property type="term" value="F:kinase activity"/>
    <property type="evidence" value="ECO:0007669"/>
    <property type="project" value="UniProtKB-KW"/>
</dbReference>
<dbReference type="SUPFAM" id="SSF55890">
    <property type="entry name" value="Sporulation response regulatory protein Spo0B"/>
    <property type="match status" value="1"/>
</dbReference>
<dbReference type="InterPro" id="IPR039506">
    <property type="entry name" value="SPOB_a"/>
</dbReference>
<gene>
    <name evidence="16" type="ORF">EW139_01890</name>
</gene>
<keyword evidence="8" id="KW-0547">Nucleotide-binding</keyword>
<keyword evidence="9 16" id="KW-0418">Kinase</keyword>
<keyword evidence="10" id="KW-0067">ATP-binding</keyword>
<dbReference type="InterPro" id="IPR003594">
    <property type="entry name" value="HATPase_dom"/>
</dbReference>
<evidence type="ECO:0000256" key="6">
    <source>
        <dbReference type="ARBA" id="ARBA00022679"/>
    </source>
</evidence>
<dbReference type="InterPro" id="IPR016120">
    <property type="entry name" value="Sig_transdc_His_kin_SpoOB"/>
</dbReference>
<evidence type="ECO:0000256" key="12">
    <source>
        <dbReference type="ARBA" id="ARBA00023012"/>
    </source>
</evidence>
<feature type="domain" description="Histidine kinase" evidence="15">
    <location>
        <begin position="422"/>
        <end position="527"/>
    </location>
</feature>
<dbReference type="SUPFAM" id="SSF103190">
    <property type="entry name" value="Sensory domain-like"/>
    <property type="match status" value="1"/>
</dbReference>
<dbReference type="Proteomes" id="UP000295756">
    <property type="component" value="Chromosome"/>
</dbReference>
<evidence type="ECO:0000256" key="7">
    <source>
        <dbReference type="ARBA" id="ARBA00022692"/>
    </source>
</evidence>
<evidence type="ECO:0000313" key="16">
    <source>
        <dbReference type="EMBL" id="QBR46944.1"/>
    </source>
</evidence>
<keyword evidence="11 14" id="KW-1133">Transmembrane helix</keyword>
<dbReference type="InterPro" id="IPR033463">
    <property type="entry name" value="sCache_3"/>
</dbReference>
<dbReference type="Pfam" id="PF02518">
    <property type="entry name" value="HATPase_c"/>
    <property type="match status" value="1"/>
</dbReference>
<dbReference type="InterPro" id="IPR029151">
    <property type="entry name" value="Sensor-like_sf"/>
</dbReference>
<dbReference type="InterPro" id="IPR004358">
    <property type="entry name" value="Sig_transdc_His_kin-like_C"/>
</dbReference>
<proteinExistence type="predicted"/>
<feature type="transmembrane region" description="Helical" evidence="14">
    <location>
        <begin position="179"/>
        <end position="198"/>
    </location>
</feature>
<dbReference type="PRINTS" id="PR00344">
    <property type="entry name" value="BCTRLSENSOR"/>
</dbReference>
<dbReference type="SMART" id="SM00387">
    <property type="entry name" value="HATPase_c"/>
    <property type="match status" value="1"/>
</dbReference>
<dbReference type="PANTHER" id="PTHR43547:SF10">
    <property type="entry name" value="SENSOR HISTIDINE KINASE DCUS"/>
    <property type="match status" value="1"/>
</dbReference>
<keyword evidence="17" id="KW-1185">Reference proteome</keyword>
<dbReference type="SUPFAM" id="SSF55874">
    <property type="entry name" value="ATPase domain of HSP90 chaperone/DNA topoisomerase II/histidine kinase"/>
    <property type="match status" value="1"/>
</dbReference>
<evidence type="ECO:0000259" key="15">
    <source>
        <dbReference type="PROSITE" id="PS50109"/>
    </source>
</evidence>
<dbReference type="PROSITE" id="PS50109">
    <property type="entry name" value="HIS_KIN"/>
    <property type="match status" value="1"/>
</dbReference>
<dbReference type="EC" id="2.7.13.3" evidence="3"/>
<keyword evidence="12" id="KW-0902">Two-component regulatory system</keyword>
<evidence type="ECO:0000256" key="13">
    <source>
        <dbReference type="ARBA" id="ARBA00023136"/>
    </source>
</evidence>
<accession>A0ABX5SHX9</accession>
<dbReference type="Pfam" id="PF14689">
    <property type="entry name" value="SPOB_a"/>
    <property type="match status" value="1"/>
</dbReference>
<dbReference type="Gene3D" id="3.30.450.20">
    <property type="entry name" value="PAS domain"/>
    <property type="match status" value="1"/>
</dbReference>